<evidence type="ECO:0000313" key="12">
    <source>
        <dbReference type="Proteomes" id="UP000294380"/>
    </source>
</evidence>
<organism evidence="11 12">
    <name type="scientific">Buchnera aphidicola</name>
    <name type="common">Cinara kochiana kochiana</name>
    <dbReference type="NCBI Taxonomy" id="2518976"/>
    <lineage>
        <taxon>Bacteria</taxon>
        <taxon>Pseudomonadati</taxon>
        <taxon>Pseudomonadota</taxon>
        <taxon>Gammaproteobacteria</taxon>
        <taxon>Enterobacterales</taxon>
        <taxon>Erwiniaceae</taxon>
        <taxon>Buchnera</taxon>
    </lineage>
</organism>
<evidence type="ECO:0000256" key="7">
    <source>
        <dbReference type="ARBA" id="ARBA00022795"/>
    </source>
</evidence>
<keyword evidence="11" id="KW-0282">Flagellum</keyword>
<comment type="subcellular location">
    <subcellularLocation>
        <location evidence="2">Cytoplasm</location>
    </subcellularLocation>
</comment>
<protein>
    <recommendedName>
        <fullName evidence="4">Flagellar assembly protein FliH</fullName>
    </recommendedName>
</protein>
<keyword evidence="11" id="KW-0969">Cilium</keyword>
<dbReference type="OrthoDB" id="6553799at2"/>
<reference evidence="11 12" key="1">
    <citation type="submission" date="2019-02" db="EMBL/GenBank/DDBJ databases">
        <authorList>
            <person name="Manzano-Marin A."/>
            <person name="Manzano-Marin A."/>
        </authorList>
    </citation>
    <scope>NUCLEOTIDE SEQUENCE [LARGE SCALE GENOMIC DNA]</scope>
    <source>
        <strain evidence="11 12">BuCikochiana</strain>
    </source>
</reference>
<comment type="function">
    <text evidence="1">Needed for flagellar regrowth and assembly.</text>
</comment>
<dbReference type="EMBL" id="LR217707">
    <property type="protein sequence ID" value="VFP80967.1"/>
    <property type="molecule type" value="Genomic_DNA"/>
</dbReference>
<dbReference type="RefSeq" id="WP_154028277.1">
    <property type="nucleotide sequence ID" value="NZ_LR217707.1"/>
</dbReference>
<dbReference type="InterPro" id="IPR018035">
    <property type="entry name" value="Flagellar_FliH/T3SS_HrpE"/>
</dbReference>
<dbReference type="PRINTS" id="PR01003">
    <property type="entry name" value="FLGFLIH"/>
</dbReference>
<dbReference type="GO" id="GO:0015031">
    <property type="term" value="P:protein transport"/>
    <property type="evidence" value="ECO:0007669"/>
    <property type="project" value="UniProtKB-KW"/>
</dbReference>
<dbReference type="PANTHER" id="PTHR34982:SF1">
    <property type="entry name" value="FLAGELLAR ASSEMBLY PROTEIN FLIH"/>
    <property type="match status" value="1"/>
</dbReference>
<dbReference type="InterPro" id="IPR051472">
    <property type="entry name" value="T3SS_Stator/FliH"/>
</dbReference>
<dbReference type="Proteomes" id="UP000294380">
    <property type="component" value="Chromosome"/>
</dbReference>
<keyword evidence="9" id="KW-1006">Bacterial flagellum protein export</keyword>
<dbReference type="GO" id="GO:0044781">
    <property type="term" value="P:bacterial-type flagellum organization"/>
    <property type="evidence" value="ECO:0007669"/>
    <property type="project" value="UniProtKB-KW"/>
</dbReference>
<keyword evidence="6" id="KW-0963">Cytoplasm</keyword>
<evidence type="ECO:0000259" key="10">
    <source>
        <dbReference type="Pfam" id="PF02108"/>
    </source>
</evidence>
<gene>
    <name evidence="11" type="primary">fliH</name>
    <name evidence="11" type="ORF">BUCIKOCA2762_046</name>
</gene>
<evidence type="ECO:0000256" key="3">
    <source>
        <dbReference type="ARBA" id="ARBA00006602"/>
    </source>
</evidence>
<dbReference type="AlphaFoldDB" id="A0A451D5A1"/>
<keyword evidence="8" id="KW-0653">Protein transport</keyword>
<evidence type="ECO:0000256" key="6">
    <source>
        <dbReference type="ARBA" id="ARBA00022490"/>
    </source>
</evidence>
<comment type="similarity">
    <text evidence="3">Belongs to the FliH family.</text>
</comment>
<keyword evidence="5" id="KW-0813">Transport</keyword>
<evidence type="ECO:0000256" key="1">
    <source>
        <dbReference type="ARBA" id="ARBA00003041"/>
    </source>
</evidence>
<dbReference type="InterPro" id="IPR000563">
    <property type="entry name" value="Flag_FliH"/>
</dbReference>
<keyword evidence="7" id="KW-1005">Bacterial flagellum biogenesis</keyword>
<dbReference type="GO" id="GO:0003774">
    <property type="term" value="F:cytoskeletal motor activity"/>
    <property type="evidence" value="ECO:0007669"/>
    <property type="project" value="InterPro"/>
</dbReference>
<evidence type="ECO:0000256" key="9">
    <source>
        <dbReference type="ARBA" id="ARBA00023225"/>
    </source>
</evidence>
<dbReference type="GO" id="GO:0005829">
    <property type="term" value="C:cytosol"/>
    <property type="evidence" value="ECO:0007669"/>
    <property type="project" value="TreeGrafter"/>
</dbReference>
<evidence type="ECO:0000256" key="2">
    <source>
        <dbReference type="ARBA" id="ARBA00004496"/>
    </source>
</evidence>
<dbReference type="PANTHER" id="PTHR34982">
    <property type="entry name" value="YOP PROTEINS TRANSLOCATION PROTEIN L"/>
    <property type="match status" value="1"/>
</dbReference>
<evidence type="ECO:0000256" key="5">
    <source>
        <dbReference type="ARBA" id="ARBA00022448"/>
    </source>
</evidence>
<keyword evidence="11" id="KW-0966">Cell projection</keyword>
<dbReference type="GO" id="GO:0009288">
    <property type="term" value="C:bacterial-type flagellum"/>
    <property type="evidence" value="ECO:0007669"/>
    <property type="project" value="InterPro"/>
</dbReference>
<sequence length="226" mass="26652">MKNIINNNLWKKCTPKKSNKTYNVFKESDILKYKTLLFSDLFKKKNTPIYLKIYKEGYQQGLVDGYKKGYFSGWTQGFHYSRDFLLKNATRCIQIQYADLLKKFKIAINNFNNVFSTRLMKIVLHISKILVNDIFVINKNYLLKRIQKLTEQSKFIFNKLQLHVHPSDYKLIIKNFGVLMNKYNWIVISDDKIDINSYRIVTADGEVDASISSFWDRINDAANLSD</sequence>
<feature type="domain" description="Flagellar assembly protein FliH/Type III secretion system HrpE" evidence="10">
    <location>
        <begin position="96"/>
        <end position="218"/>
    </location>
</feature>
<accession>A0A451D5A1</accession>
<dbReference type="GO" id="GO:0071973">
    <property type="term" value="P:bacterial-type flagellum-dependent cell motility"/>
    <property type="evidence" value="ECO:0007669"/>
    <property type="project" value="InterPro"/>
</dbReference>
<dbReference type="Pfam" id="PF02108">
    <property type="entry name" value="FliH"/>
    <property type="match status" value="1"/>
</dbReference>
<name>A0A451D5A1_9GAMM</name>
<evidence type="ECO:0000256" key="8">
    <source>
        <dbReference type="ARBA" id="ARBA00022927"/>
    </source>
</evidence>
<evidence type="ECO:0000256" key="4">
    <source>
        <dbReference type="ARBA" id="ARBA00016507"/>
    </source>
</evidence>
<proteinExistence type="inferred from homology"/>
<evidence type="ECO:0000313" key="11">
    <source>
        <dbReference type="EMBL" id="VFP80967.1"/>
    </source>
</evidence>